<dbReference type="EMBL" id="PFDW01000051">
    <property type="protein sequence ID" value="PJE58123.1"/>
    <property type="molecule type" value="Genomic_DNA"/>
</dbReference>
<dbReference type="CDD" id="cd06561">
    <property type="entry name" value="AlkD_like"/>
    <property type="match status" value="1"/>
</dbReference>
<dbReference type="Gene3D" id="1.25.10.90">
    <property type="match status" value="1"/>
</dbReference>
<protein>
    <submittedName>
        <fullName evidence="1">DNA alkylation repair protein</fullName>
    </submittedName>
</protein>
<proteinExistence type="predicted"/>
<dbReference type="PANTHER" id="PTHR34070:SF1">
    <property type="entry name" value="DNA ALKYLATION REPAIR PROTEIN"/>
    <property type="match status" value="1"/>
</dbReference>
<dbReference type="InterPro" id="IPR016024">
    <property type="entry name" value="ARM-type_fold"/>
</dbReference>
<gene>
    <name evidence="1" type="ORF">COU81_02365</name>
</gene>
<dbReference type="InterPro" id="IPR014825">
    <property type="entry name" value="DNA_alkylation"/>
</dbReference>
<organism evidence="1 2">
    <name type="scientific">Candidatus Portnoybacteria bacterium CG10_big_fil_rev_8_21_14_0_10_36_7</name>
    <dbReference type="NCBI Taxonomy" id="1974812"/>
    <lineage>
        <taxon>Bacteria</taxon>
        <taxon>Candidatus Portnoyibacteriota</taxon>
    </lineage>
</organism>
<evidence type="ECO:0000313" key="2">
    <source>
        <dbReference type="Proteomes" id="UP000231450"/>
    </source>
</evidence>
<dbReference type="PANTHER" id="PTHR34070">
    <property type="entry name" value="ARMADILLO-TYPE FOLD"/>
    <property type="match status" value="1"/>
</dbReference>
<reference evidence="2" key="1">
    <citation type="submission" date="2017-09" db="EMBL/GenBank/DDBJ databases">
        <title>Depth-based differentiation of microbial function through sediment-hosted aquifers and enrichment of novel symbionts in the deep terrestrial subsurface.</title>
        <authorList>
            <person name="Probst A.J."/>
            <person name="Ladd B."/>
            <person name="Jarett J.K."/>
            <person name="Geller-Mcgrath D.E."/>
            <person name="Sieber C.M.K."/>
            <person name="Emerson J.B."/>
            <person name="Anantharaman K."/>
            <person name="Thomas B.C."/>
            <person name="Malmstrom R."/>
            <person name="Stieglmeier M."/>
            <person name="Klingl A."/>
            <person name="Woyke T."/>
            <person name="Ryan C.M."/>
            <person name="Banfield J.F."/>
        </authorList>
    </citation>
    <scope>NUCLEOTIDE SEQUENCE [LARGE SCALE GENOMIC DNA]</scope>
</reference>
<evidence type="ECO:0000313" key="1">
    <source>
        <dbReference type="EMBL" id="PJE58123.1"/>
    </source>
</evidence>
<comment type="caution">
    <text evidence="1">The sequence shown here is derived from an EMBL/GenBank/DDBJ whole genome shotgun (WGS) entry which is preliminary data.</text>
</comment>
<accession>A0A2M8KE06</accession>
<dbReference type="AlphaFoldDB" id="A0A2M8KE06"/>
<dbReference type="Pfam" id="PF08713">
    <property type="entry name" value="DNA_alkylation"/>
    <property type="match status" value="1"/>
</dbReference>
<sequence length="235" mass="27669">MMIKLIEGDLIKKASRQKTIDLQRFFKTGKGEYGEGDLFLGVIVPDIRKVVKKYWSDISLADIEKLLSSKYHEIRMCAVLMLVAKFEGSNIKIKKAVFNVYCCNTKFINNWDLVDLSAPRIVGGYLWTQKKDLLYNFVVSKNLWEKRIAVLATFYFIRKNSFKDALKISKILLQDKHDLMHKAVGWMLREVGNRAREVEETFLKKYYKDMPRTMLRYAIEKFPESRRKKYLTGKI</sequence>
<dbReference type="Proteomes" id="UP000231450">
    <property type="component" value="Unassembled WGS sequence"/>
</dbReference>
<dbReference type="SUPFAM" id="SSF48371">
    <property type="entry name" value="ARM repeat"/>
    <property type="match status" value="1"/>
</dbReference>
<name>A0A2M8KE06_9BACT</name>